<feature type="region of interest" description="Disordered" evidence="8">
    <location>
        <begin position="166"/>
        <end position="195"/>
    </location>
</feature>
<dbReference type="PANTHER" id="PTHR33577">
    <property type="entry name" value="STERIGMATOCYSTIN BIOSYNTHESIS PEROXIDASE STCC-RELATED"/>
    <property type="match status" value="1"/>
</dbReference>
<evidence type="ECO:0000259" key="10">
    <source>
        <dbReference type="PROSITE" id="PS51405"/>
    </source>
</evidence>
<dbReference type="InterPro" id="IPR036851">
    <property type="entry name" value="Chloroperoxidase-like_sf"/>
</dbReference>
<keyword evidence="6" id="KW-0408">Iron</keyword>
<feature type="domain" description="Heme haloperoxidase family profile" evidence="10">
    <location>
        <begin position="447"/>
        <end position="657"/>
    </location>
</feature>
<evidence type="ECO:0000256" key="8">
    <source>
        <dbReference type="SAM" id="MobiDB-lite"/>
    </source>
</evidence>
<feature type="chain" id="PRO_5017032876" evidence="9">
    <location>
        <begin position="18"/>
        <end position="681"/>
    </location>
</feature>
<feature type="compositionally biased region" description="Low complexity" evidence="8">
    <location>
        <begin position="181"/>
        <end position="190"/>
    </location>
</feature>
<reference evidence="12" key="1">
    <citation type="submission" date="2018-05" db="EMBL/GenBank/DDBJ databases">
        <title>Draft genome sequence of Stemphylium lycopersici strain CIDEFI 213.</title>
        <authorList>
            <person name="Medina R."/>
            <person name="Franco M.E.E."/>
            <person name="Lucentini C.G."/>
            <person name="Saparrat M.C.N."/>
            <person name="Balatti P.A."/>
        </authorList>
    </citation>
    <scope>NUCLEOTIDE SEQUENCE [LARGE SCALE GENOMIC DNA]</scope>
    <source>
        <strain evidence="12">CIDEFI 213</strain>
    </source>
</reference>
<proteinExistence type="inferred from homology"/>
<dbReference type="Gene3D" id="1.10.489.10">
    <property type="entry name" value="Chloroperoxidase-like"/>
    <property type="match status" value="1"/>
</dbReference>
<dbReference type="EMBL" id="QGDH01000134">
    <property type="protein sequence ID" value="RAR05369.1"/>
    <property type="molecule type" value="Genomic_DNA"/>
</dbReference>
<keyword evidence="5 11" id="KW-0560">Oxidoreductase</keyword>
<keyword evidence="9" id="KW-0732">Signal</keyword>
<dbReference type="SUPFAM" id="SSF47571">
    <property type="entry name" value="Cloroperoxidase"/>
    <property type="match status" value="2"/>
</dbReference>
<feature type="signal peptide" evidence="9">
    <location>
        <begin position="1"/>
        <end position="17"/>
    </location>
</feature>
<dbReference type="GO" id="GO:0046872">
    <property type="term" value="F:metal ion binding"/>
    <property type="evidence" value="ECO:0007669"/>
    <property type="project" value="UniProtKB-KW"/>
</dbReference>
<dbReference type="Proteomes" id="UP000249619">
    <property type="component" value="Unassembled WGS sequence"/>
</dbReference>
<evidence type="ECO:0000256" key="6">
    <source>
        <dbReference type="ARBA" id="ARBA00023004"/>
    </source>
</evidence>
<dbReference type="Pfam" id="PF01328">
    <property type="entry name" value="Peroxidase_2"/>
    <property type="match status" value="1"/>
</dbReference>
<organism evidence="11 12">
    <name type="scientific">Stemphylium lycopersici</name>
    <name type="common">Tomato gray leaf spot disease fungus</name>
    <name type="synonym">Thyrospora lycopersici</name>
    <dbReference type="NCBI Taxonomy" id="183478"/>
    <lineage>
        <taxon>Eukaryota</taxon>
        <taxon>Fungi</taxon>
        <taxon>Dikarya</taxon>
        <taxon>Ascomycota</taxon>
        <taxon>Pezizomycotina</taxon>
        <taxon>Dothideomycetes</taxon>
        <taxon>Pleosporomycetidae</taxon>
        <taxon>Pleosporales</taxon>
        <taxon>Pleosporineae</taxon>
        <taxon>Pleosporaceae</taxon>
        <taxon>Stemphylium</taxon>
    </lineage>
</organism>
<dbReference type="Pfam" id="PF04681">
    <property type="entry name" value="Bys1"/>
    <property type="match status" value="1"/>
</dbReference>
<comment type="similarity">
    <text evidence="7">Belongs to the chloroperoxidase family.</text>
</comment>
<evidence type="ECO:0000313" key="11">
    <source>
        <dbReference type="EMBL" id="RAR05369.1"/>
    </source>
</evidence>
<dbReference type="GO" id="GO:0140825">
    <property type="term" value="F:lactoperoxidase activity"/>
    <property type="evidence" value="ECO:0007669"/>
    <property type="project" value="UniProtKB-EC"/>
</dbReference>
<dbReference type="InterPro" id="IPR006771">
    <property type="entry name" value="CetA-like"/>
</dbReference>
<protein>
    <submittedName>
        <fullName evidence="11">Chloroperoxidase-like protein</fullName>
        <ecNumber evidence="11">1.11.1.7</ecNumber>
    </submittedName>
</protein>
<evidence type="ECO:0000256" key="2">
    <source>
        <dbReference type="ARBA" id="ARBA00022559"/>
    </source>
</evidence>
<keyword evidence="3" id="KW-0349">Heme</keyword>
<gene>
    <name evidence="11" type="ORF">DDE83_007395</name>
</gene>
<dbReference type="STRING" id="183478.A0A364MW68"/>
<accession>A0A364MW68</accession>
<keyword evidence="2 11" id="KW-0575">Peroxidase</keyword>
<name>A0A364MW68_STELY</name>
<evidence type="ECO:0000313" key="12">
    <source>
        <dbReference type="Proteomes" id="UP000249619"/>
    </source>
</evidence>
<evidence type="ECO:0000256" key="4">
    <source>
        <dbReference type="ARBA" id="ARBA00022723"/>
    </source>
</evidence>
<dbReference type="EC" id="1.11.1.7" evidence="11"/>
<evidence type="ECO:0000256" key="1">
    <source>
        <dbReference type="ARBA" id="ARBA00001970"/>
    </source>
</evidence>
<keyword evidence="12" id="KW-1185">Reference proteome</keyword>
<dbReference type="PANTHER" id="PTHR33577:SF9">
    <property type="entry name" value="PEROXIDASE STCC"/>
    <property type="match status" value="1"/>
</dbReference>
<dbReference type="InterPro" id="IPR000028">
    <property type="entry name" value="Chloroperoxidase"/>
</dbReference>
<dbReference type="AlphaFoldDB" id="A0A364MW68"/>
<sequence length="681" mass="74965">MIGKLLAIITYIALAHARAIVTNNCPHNIYVSSVPILGLSHTDNVSIKPGGQYQEPWRQGSPETPGIAIKVSSQADGIIKFADEIDFAYAIDYQDKSKVWVDLSPVRGDALHHGLSFHSCVSSFNTADVQTHQCHATDEVELVLCGANRSSTTTVTMPLEQVQACYDPDSSDSDDEAECHQAQQGAQAGANTDNTKKSNCPVCDRLPTINQCQAKVVYPARRAGRMPTPRIPPVPAITQHESRSTLCDIVRKYHPDVKDCEEERLQGYARTVYPRICESEYEPFLLGFPCEEVAKEVKSAYPGVTNTTTTFDGQYEDDCMCADNSEECPCTGAMRTRQDLQATSNSTADTRAGPDDRVCLYDLCEPTIPGIDCTDVADIFTSIAKVYGQRYEDVVNEIPGDCSPSPAIAIDGFPVVCINKLCALQPGADCEDLQTLLQSAVKAKFDRDIEFTIDGTICVRSPCPMLNTLSNHEFLPHDGRNITRPLFIAGCREALNLSPDLANIIFTKVIPANPTPNATFFDLDMLHKTHGFIEHDGSLSRKDIFFDPSNRFDASTFDNFLSYFNGSTTINSVSIANARARHALDMSLINPEFTITNASIPVIVGENAFLLVLFDSPDKTLVARRDWIEFFFRNERLPVELGWTPQQEEIVGTDLGDLIEVIIMQSPADVPLTFAPKPAMP</sequence>
<evidence type="ECO:0000256" key="9">
    <source>
        <dbReference type="SAM" id="SignalP"/>
    </source>
</evidence>
<comment type="cofactor">
    <cofactor evidence="1">
        <name>heme b</name>
        <dbReference type="ChEBI" id="CHEBI:60344"/>
    </cofactor>
</comment>
<evidence type="ECO:0000256" key="7">
    <source>
        <dbReference type="ARBA" id="ARBA00025795"/>
    </source>
</evidence>
<evidence type="ECO:0000256" key="3">
    <source>
        <dbReference type="ARBA" id="ARBA00022617"/>
    </source>
</evidence>
<evidence type="ECO:0000256" key="5">
    <source>
        <dbReference type="ARBA" id="ARBA00023002"/>
    </source>
</evidence>
<keyword evidence="4" id="KW-0479">Metal-binding</keyword>
<comment type="caution">
    <text evidence="11">The sequence shown here is derived from an EMBL/GenBank/DDBJ whole genome shotgun (WGS) entry which is preliminary data.</text>
</comment>
<dbReference type="PROSITE" id="PS51405">
    <property type="entry name" value="HEME_HALOPEROXIDASE"/>
    <property type="match status" value="1"/>
</dbReference>